<evidence type="ECO:0000313" key="2">
    <source>
        <dbReference type="Proteomes" id="UP001221898"/>
    </source>
</evidence>
<dbReference type="Proteomes" id="UP001221898">
    <property type="component" value="Unassembled WGS sequence"/>
</dbReference>
<reference evidence="1" key="1">
    <citation type="journal article" date="2023" name="Science">
        <title>Genome structures resolve the early diversification of teleost fishes.</title>
        <authorList>
            <person name="Parey E."/>
            <person name="Louis A."/>
            <person name="Montfort J."/>
            <person name="Bouchez O."/>
            <person name="Roques C."/>
            <person name="Iampietro C."/>
            <person name="Lluch J."/>
            <person name="Castinel A."/>
            <person name="Donnadieu C."/>
            <person name="Desvignes T."/>
            <person name="Floi Bucao C."/>
            <person name="Jouanno E."/>
            <person name="Wen M."/>
            <person name="Mejri S."/>
            <person name="Dirks R."/>
            <person name="Jansen H."/>
            <person name="Henkel C."/>
            <person name="Chen W.J."/>
            <person name="Zahm M."/>
            <person name="Cabau C."/>
            <person name="Klopp C."/>
            <person name="Thompson A.W."/>
            <person name="Robinson-Rechavi M."/>
            <person name="Braasch I."/>
            <person name="Lecointre G."/>
            <person name="Bobe J."/>
            <person name="Postlethwait J.H."/>
            <person name="Berthelot C."/>
            <person name="Roest Crollius H."/>
            <person name="Guiguen Y."/>
        </authorList>
    </citation>
    <scope>NUCLEOTIDE SEQUENCE</scope>
    <source>
        <strain evidence="1">NC1722</strain>
    </source>
</reference>
<dbReference type="AlphaFoldDB" id="A0AAD7R0T2"/>
<comment type="caution">
    <text evidence="1">The sequence shown here is derived from an EMBL/GenBank/DDBJ whole genome shotgun (WGS) entry which is preliminary data.</text>
</comment>
<keyword evidence="2" id="KW-1185">Reference proteome</keyword>
<name>A0AAD7R0T2_9TELE</name>
<accession>A0AAD7R0T2</accession>
<evidence type="ECO:0000313" key="1">
    <source>
        <dbReference type="EMBL" id="KAJ8349219.1"/>
    </source>
</evidence>
<gene>
    <name evidence="1" type="ORF">AAFF_G00177730</name>
</gene>
<dbReference type="EMBL" id="JAINUG010002368">
    <property type="protein sequence ID" value="KAJ8349219.1"/>
    <property type="molecule type" value="Genomic_DNA"/>
</dbReference>
<sequence length="146" mass="15846">MKLGQANKLELRVWRSQLLQQPAVKRDTLSFTKAEGLKHTVQVFFMGGGDTGPGTMMSSEHTATLGRWRGQMTSSPEISRAEISEPPRVCNGTPARVEKALRLLLSGLSCLQRPCHRAGLEQTGAGEGGAQLLGCECLHTRAAQYL</sequence>
<organism evidence="1 2">
    <name type="scientific">Aldrovandia affinis</name>
    <dbReference type="NCBI Taxonomy" id="143900"/>
    <lineage>
        <taxon>Eukaryota</taxon>
        <taxon>Metazoa</taxon>
        <taxon>Chordata</taxon>
        <taxon>Craniata</taxon>
        <taxon>Vertebrata</taxon>
        <taxon>Euteleostomi</taxon>
        <taxon>Actinopterygii</taxon>
        <taxon>Neopterygii</taxon>
        <taxon>Teleostei</taxon>
        <taxon>Notacanthiformes</taxon>
        <taxon>Halosauridae</taxon>
        <taxon>Aldrovandia</taxon>
    </lineage>
</organism>
<protein>
    <submittedName>
        <fullName evidence="1">Uncharacterized protein</fullName>
    </submittedName>
</protein>
<proteinExistence type="predicted"/>